<dbReference type="SUPFAM" id="SSF48264">
    <property type="entry name" value="Cytochrome P450"/>
    <property type="match status" value="1"/>
</dbReference>
<reference evidence="7 8" key="2">
    <citation type="submission" date="2020-07" db="EMBL/GenBank/DDBJ databases">
        <title>Genome assembly of wild tea tree DASZ reveals pedigree and selection history of tea varieties.</title>
        <authorList>
            <person name="Zhang W."/>
        </authorList>
    </citation>
    <scope>NUCLEOTIDE SEQUENCE [LARGE SCALE GENOMIC DNA]</scope>
    <source>
        <strain evidence="8">cv. G240</strain>
        <tissue evidence="7">Leaf</tissue>
    </source>
</reference>
<comment type="caution">
    <text evidence="7">The sequence shown here is derived from an EMBL/GenBank/DDBJ whole genome shotgun (WGS) entry which is preliminary data.</text>
</comment>
<reference evidence="8" key="1">
    <citation type="journal article" date="2020" name="Nat. Commun.">
        <title>Genome assembly of wild tea tree DASZ reveals pedigree and selection history of tea varieties.</title>
        <authorList>
            <person name="Zhang W."/>
            <person name="Zhang Y."/>
            <person name="Qiu H."/>
            <person name="Guo Y."/>
            <person name="Wan H."/>
            <person name="Zhang X."/>
            <person name="Scossa F."/>
            <person name="Alseekh S."/>
            <person name="Zhang Q."/>
            <person name="Wang P."/>
            <person name="Xu L."/>
            <person name="Schmidt M.H."/>
            <person name="Jia X."/>
            <person name="Li D."/>
            <person name="Zhu A."/>
            <person name="Guo F."/>
            <person name="Chen W."/>
            <person name="Ni D."/>
            <person name="Usadel B."/>
            <person name="Fernie A.R."/>
            <person name="Wen W."/>
        </authorList>
    </citation>
    <scope>NUCLEOTIDE SEQUENCE [LARGE SCALE GENOMIC DNA]</scope>
    <source>
        <strain evidence="8">cv. G240</strain>
    </source>
</reference>
<proteinExistence type="inferred from homology"/>
<keyword evidence="6" id="KW-0503">Monooxygenase</keyword>
<dbReference type="Pfam" id="PF00067">
    <property type="entry name" value="p450"/>
    <property type="match status" value="1"/>
</dbReference>
<dbReference type="AlphaFoldDB" id="A0A7J7IAJ7"/>
<gene>
    <name evidence="7" type="ORF">HYC85_002447</name>
</gene>
<dbReference type="GO" id="GO:0016705">
    <property type="term" value="F:oxidoreductase activity, acting on paired donors, with incorporation or reduction of molecular oxygen"/>
    <property type="evidence" value="ECO:0007669"/>
    <property type="project" value="InterPro"/>
</dbReference>
<comment type="similarity">
    <text evidence="1">Belongs to the cytochrome P450 family.</text>
</comment>
<dbReference type="InterPro" id="IPR001128">
    <property type="entry name" value="Cyt_P450"/>
</dbReference>
<dbReference type="EMBL" id="JACBKZ010000001">
    <property type="protein sequence ID" value="KAF5961238.1"/>
    <property type="molecule type" value="Genomic_DNA"/>
</dbReference>
<protein>
    <submittedName>
        <fullName evidence="7">Uncharacterized protein</fullName>
    </submittedName>
</protein>
<dbReference type="GO" id="GO:0020037">
    <property type="term" value="F:heme binding"/>
    <property type="evidence" value="ECO:0007669"/>
    <property type="project" value="InterPro"/>
</dbReference>
<keyword evidence="2" id="KW-0349">Heme</keyword>
<dbReference type="GO" id="GO:0005506">
    <property type="term" value="F:iron ion binding"/>
    <property type="evidence" value="ECO:0007669"/>
    <property type="project" value="InterPro"/>
</dbReference>
<evidence type="ECO:0000256" key="5">
    <source>
        <dbReference type="ARBA" id="ARBA00023004"/>
    </source>
</evidence>
<dbReference type="PRINTS" id="PR00463">
    <property type="entry name" value="EP450I"/>
</dbReference>
<dbReference type="PANTHER" id="PTHR47950">
    <property type="entry name" value="CYTOCHROME P450, FAMILY 76, SUBFAMILY C, POLYPEPTIDE 5-RELATED"/>
    <property type="match status" value="1"/>
</dbReference>
<dbReference type="InterPro" id="IPR002401">
    <property type="entry name" value="Cyt_P450_E_grp-I"/>
</dbReference>
<sequence length="321" mass="36678">MHACSTSLPENATASPFAASVCTCLNNENCANSQNTFAPSQEHTEKPSFSWWPVRHKWWLSATISGRSTTFGGCLPLLVAGRPPLPGTSLFCYNREQTEAKQCILKEYMYYYPLYRYTRLKECKSWLQNHQPSVAVDIGRVGFRTSMNVLWNTIFSEDLADTSQDTGKEFKDLVWNIIAEASRFNLVDFFPTVAKIDPQGIRWRMTKYFGSMIELFGRVIDQRVEVRRLSKSGEENDVIDILLNISEEKNGDELDRVQIERMCLDLFIAWIDTTSSTLEWSMIELLRNPETLKKAKTELEQIVGKGKPISESNIASPIVLY</sequence>
<evidence type="ECO:0000256" key="4">
    <source>
        <dbReference type="ARBA" id="ARBA00023002"/>
    </source>
</evidence>
<evidence type="ECO:0000256" key="3">
    <source>
        <dbReference type="ARBA" id="ARBA00022723"/>
    </source>
</evidence>
<dbReference type="GO" id="GO:0004497">
    <property type="term" value="F:monooxygenase activity"/>
    <property type="evidence" value="ECO:0007669"/>
    <property type="project" value="UniProtKB-KW"/>
</dbReference>
<keyword evidence="8" id="KW-1185">Reference proteome</keyword>
<keyword evidence="5" id="KW-0408">Iron</keyword>
<dbReference type="Gene3D" id="1.10.630.10">
    <property type="entry name" value="Cytochrome P450"/>
    <property type="match status" value="1"/>
</dbReference>
<evidence type="ECO:0000256" key="6">
    <source>
        <dbReference type="ARBA" id="ARBA00023033"/>
    </source>
</evidence>
<evidence type="ECO:0000256" key="1">
    <source>
        <dbReference type="ARBA" id="ARBA00010617"/>
    </source>
</evidence>
<dbReference type="InterPro" id="IPR036396">
    <property type="entry name" value="Cyt_P450_sf"/>
</dbReference>
<organism evidence="7 8">
    <name type="scientific">Camellia sinensis</name>
    <name type="common">Tea plant</name>
    <name type="synonym">Thea sinensis</name>
    <dbReference type="NCBI Taxonomy" id="4442"/>
    <lineage>
        <taxon>Eukaryota</taxon>
        <taxon>Viridiplantae</taxon>
        <taxon>Streptophyta</taxon>
        <taxon>Embryophyta</taxon>
        <taxon>Tracheophyta</taxon>
        <taxon>Spermatophyta</taxon>
        <taxon>Magnoliopsida</taxon>
        <taxon>eudicotyledons</taxon>
        <taxon>Gunneridae</taxon>
        <taxon>Pentapetalae</taxon>
        <taxon>asterids</taxon>
        <taxon>Ericales</taxon>
        <taxon>Theaceae</taxon>
        <taxon>Camellia</taxon>
    </lineage>
</organism>
<evidence type="ECO:0000313" key="7">
    <source>
        <dbReference type="EMBL" id="KAF5961238.1"/>
    </source>
</evidence>
<accession>A0A7J7IAJ7</accession>
<dbReference type="Proteomes" id="UP000593564">
    <property type="component" value="Unassembled WGS sequence"/>
</dbReference>
<name>A0A7J7IAJ7_CAMSI</name>
<keyword evidence="3" id="KW-0479">Metal-binding</keyword>
<keyword evidence="4" id="KW-0560">Oxidoreductase</keyword>
<evidence type="ECO:0000313" key="8">
    <source>
        <dbReference type="Proteomes" id="UP000593564"/>
    </source>
</evidence>
<dbReference type="PANTHER" id="PTHR47950:SF4">
    <property type="entry name" value="GERANIOL 8-HYDROXYLASE-LIKE"/>
    <property type="match status" value="1"/>
</dbReference>
<evidence type="ECO:0000256" key="2">
    <source>
        <dbReference type="ARBA" id="ARBA00022617"/>
    </source>
</evidence>